<evidence type="ECO:0000313" key="3">
    <source>
        <dbReference type="EMBL" id="KAL2847874.1"/>
    </source>
</evidence>
<dbReference type="Proteomes" id="UP001610446">
    <property type="component" value="Unassembled WGS sequence"/>
</dbReference>
<accession>A0ABR4K813</accession>
<gene>
    <name evidence="3" type="ORF">BJY01DRAFT_246639</name>
</gene>
<comment type="caution">
    <text evidence="3">The sequence shown here is derived from an EMBL/GenBank/DDBJ whole genome shotgun (WGS) entry which is preliminary data.</text>
</comment>
<evidence type="ECO:0000256" key="1">
    <source>
        <dbReference type="SAM" id="MobiDB-lite"/>
    </source>
</evidence>
<dbReference type="EMBL" id="JBFXLU010000053">
    <property type="protein sequence ID" value="KAL2847874.1"/>
    <property type="molecule type" value="Genomic_DNA"/>
</dbReference>
<keyword evidence="2" id="KW-1133">Transmembrane helix</keyword>
<reference evidence="3 4" key="1">
    <citation type="submission" date="2024-07" db="EMBL/GenBank/DDBJ databases">
        <title>Section-level genome sequencing and comparative genomics of Aspergillus sections Usti and Cavernicolus.</title>
        <authorList>
            <consortium name="Lawrence Berkeley National Laboratory"/>
            <person name="Nybo J.L."/>
            <person name="Vesth T.C."/>
            <person name="Theobald S."/>
            <person name="Frisvad J.C."/>
            <person name="Larsen T.O."/>
            <person name="Kjaerboelling I."/>
            <person name="Rothschild-Mancinelli K."/>
            <person name="Lyhne E.K."/>
            <person name="Kogle M.E."/>
            <person name="Barry K."/>
            <person name="Clum A."/>
            <person name="Na H."/>
            <person name="Ledsgaard L."/>
            <person name="Lin J."/>
            <person name="Lipzen A."/>
            <person name="Kuo A."/>
            <person name="Riley R."/>
            <person name="Mondo S."/>
            <person name="Labutti K."/>
            <person name="Haridas S."/>
            <person name="Pangalinan J."/>
            <person name="Salamov A.A."/>
            <person name="Simmons B.A."/>
            <person name="Magnuson J.K."/>
            <person name="Chen J."/>
            <person name="Drula E."/>
            <person name="Henrissat B."/>
            <person name="Wiebenga A."/>
            <person name="Lubbers R.J."/>
            <person name="Gomes A.C."/>
            <person name="Makela M.R."/>
            <person name="Stajich J."/>
            <person name="Grigoriev I.V."/>
            <person name="Mortensen U.H."/>
            <person name="De Vries R.P."/>
            <person name="Baker S.E."/>
            <person name="Andersen M.R."/>
        </authorList>
    </citation>
    <scope>NUCLEOTIDE SEQUENCE [LARGE SCALE GENOMIC DNA]</scope>
    <source>
        <strain evidence="3 4">CBS 123904</strain>
    </source>
</reference>
<keyword evidence="2" id="KW-0812">Transmembrane</keyword>
<sequence length="427" mass="47218">MPEESLNSVICEEGQPPSTYLYQYFHDWTKDRLPEPGDWFTFDPKTDPKPGALSIHLEDVGLISGPGCRYTNAYIGNRISCAEMQGCTTVQCLVPKPKAWEPAPDDQELERDSKYFLSGICSGVSYRIGGYVPVDDLANFFRHTNARAFLPIRRNFRLLDRDWVHSPGEEWLAANPFYISRLGEFLEDDSAPDNAAVFHPRCDVLESVELYPPASAHRNKVSPSGTRMAAPVPLAANMRFELDGVVVHRPRCLVYERLLEGRALGQSVEIHIPSNTSGAVARVRSGVISSFFKLTTVDKRLYIRGDVKSVHLPNLSADTPVSLNSTYKCEEYSTLKDVTCPIPPSLTNKERIGRGVGIAAGVVCVVLAVWFLWRRRRKSREKSMEARNGADAGVDGTAELVALSLSSGGTVSGVHDKPRTPPPPYAP</sequence>
<name>A0ABR4K813_9EURO</name>
<protein>
    <submittedName>
        <fullName evidence="3">Uncharacterized protein</fullName>
    </submittedName>
</protein>
<keyword evidence="2" id="KW-0472">Membrane</keyword>
<organism evidence="3 4">
    <name type="scientific">Aspergillus pseudoustus</name>
    <dbReference type="NCBI Taxonomy" id="1810923"/>
    <lineage>
        <taxon>Eukaryota</taxon>
        <taxon>Fungi</taxon>
        <taxon>Dikarya</taxon>
        <taxon>Ascomycota</taxon>
        <taxon>Pezizomycotina</taxon>
        <taxon>Eurotiomycetes</taxon>
        <taxon>Eurotiomycetidae</taxon>
        <taxon>Eurotiales</taxon>
        <taxon>Aspergillaceae</taxon>
        <taxon>Aspergillus</taxon>
        <taxon>Aspergillus subgen. Nidulantes</taxon>
    </lineage>
</organism>
<keyword evidence="4" id="KW-1185">Reference proteome</keyword>
<proteinExistence type="predicted"/>
<feature type="region of interest" description="Disordered" evidence="1">
    <location>
        <begin position="407"/>
        <end position="427"/>
    </location>
</feature>
<evidence type="ECO:0000256" key="2">
    <source>
        <dbReference type="SAM" id="Phobius"/>
    </source>
</evidence>
<feature type="transmembrane region" description="Helical" evidence="2">
    <location>
        <begin position="352"/>
        <end position="373"/>
    </location>
</feature>
<evidence type="ECO:0000313" key="4">
    <source>
        <dbReference type="Proteomes" id="UP001610446"/>
    </source>
</evidence>